<evidence type="ECO:0008006" key="5">
    <source>
        <dbReference type="Google" id="ProtNLM"/>
    </source>
</evidence>
<sequence>MDIAEKQKKTAKPEEKPESPPISEIEWKGPEYEYVPKPNNWFWSAGIIAASVAFASALLDNFLFAILVITGGFAVILFGARKPTEVSFSLSPRGFKIGKRLFPYENLRSFWIHYDPPHKKILIIEPKRFLMSVISAPIANINPSQIREYLLKFLKEERNEESLVSSIIRLIGF</sequence>
<feature type="compositionally biased region" description="Basic and acidic residues" evidence="1">
    <location>
        <begin position="1"/>
        <end position="18"/>
    </location>
</feature>
<accession>A0A1G2LTT1</accession>
<comment type="caution">
    <text evidence="3">The sequence shown here is derived from an EMBL/GenBank/DDBJ whole genome shotgun (WGS) entry which is preliminary data.</text>
</comment>
<organism evidence="3 4">
    <name type="scientific">Candidatus Tagabacteria bacterium RIFCSPLOWO2_01_FULL_42_9</name>
    <dbReference type="NCBI Taxonomy" id="1802296"/>
    <lineage>
        <taxon>Bacteria</taxon>
        <taxon>Candidatus Tagaibacteriota</taxon>
    </lineage>
</organism>
<keyword evidence="2" id="KW-1133">Transmembrane helix</keyword>
<dbReference type="EMBL" id="MHRA01000033">
    <property type="protein sequence ID" value="OHA14963.1"/>
    <property type="molecule type" value="Genomic_DNA"/>
</dbReference>
<evidence type="ECO:0000256" key="2">
    <source>
        <dbReference type="SAM" id="Phobius"/>
    </source>
</evidence>
<proteinExistence type="predicted"/>
<feature type="transmembrane region" description="Helical" evidence="2">
    <location>
        <begin position="62"/>
        <end position="80"/>
    </location>
</feature>
<keyword evidence="2" id="KW-0812">Transmembrane</keyword>
<protein>
    <recommendedName>
        <fullName evidence="5">DUF5673 domain-containing protein</fullName>
    </recommendedName>
</protein>
<keyword evidence="2" id="KW-0472">Membrane</keyword>
<feature type="region of interest" description="Disordered" evidence="1">
    <location>
        <begin position="1"/>
        <end position="24"/>
    </location>
</feature>
<dbReference type="AlphaFoldDB" id="A0A1G2LTT1"/>
<feature type="transmembrane region" description="Helical" evidence="2">
    <location>
        <begin position="40"/>
        <end position="56"/>
    </location>
</feature>
<name>A0A1G2LTT1_9BACT</name>
<evidence type="ECO:0000313" key="3">
    <source>
        <dbReference type="EMBL" id="OHA14963.1"/>
    </source>
</evidence>
<reference evidence="3 4" key="1">
    <citation type="journal article" date="2016" name="Nat. Commun.">
        <title>Thousands of microbial genomes shed light on interconnected biogeochemical processes in an aquifer system.</title>
        <authorList>
            <person name="Anantharaman K."/>
            <person name="Brown C.T."/>
            <person name="Hug L.A."/>
            <person name="Sharon I."/>
            <person name="Castelle C.J."/>
            <person name="Probst A.J."/>
            <person name="Thomas B.C."/>
            <person name="Singh A."/>
            <person name="Wilkins M.J."/>
            <person name="Karaoz U."/>
            <person name="Brodie E.L."/>
            <person name="Williams K.H."/>
            <person name="Hubbard S.S."/>
            <person name="Banfield J.F."/>
        </authorList>
    </citation>
    <scope>NUCLEOTIDE SEQUENCE [LARGE SCALE GENOMIC DNA]</scope>
</reference>
<evidence type="ECO:0000256" key="1">
    <source>
        <dbReference type="SAM" id="MobiDB-lite"/>
    </source>
</evidence>
<dbReference type="Proteomes" id="UP000178116">
    <property type="component" value="Unassembled WGS sequence"/>
</dbReference>
<gene>
    <name evidence="3" type="ORF">A3A10_02780</name>
</gene>
<evidence type="ECO:0000313" key="4">
    <source>
        <dbReference type="Proteomes" id="UP000178116"/>
    </source>
</evidence>